<evidence type="ECO:0000256" key="7">
    <source>
        <dbReference type="ARBA" id="ARBA00022833"/>
    </source>
</evidence>
<dbReference type="InterPro" id="IPR038718">
    <property type="entry name" value="SNF2-like_sf"/>
</dbReference>
<dbReference type="GO" id="GO:0016787">
    <property type="term" value="F:hydrolase activity"/>
    <property type="evidence" value="ECO:0007669"/>
    <property type="project" value="UniProtKB-KW"/>
</dbReference>
<dbReference type="InterPro" id="IPR018957">
    <property type="entry name" value="Znf_C3HC4_RING-type"/>
</dbReference>
<dbReference type="Pfam" id="PF00271">
    <property type="entry name" value="Helicase_C"/>
    <property type="match status" value="1"/>
</dbReference>
<evidence type="ECO:0000256" key="10">
    <source>
        <dbReference type="SAM" id="Coils"/>
    </source>
</evidence>
<protein>
    <submittedName>
        <fullName evidence="15">SNF2 superfamily protein</fullName>
    </submittedName>
</protein>
<dbReference type="SMART" id="SM00184">
    <property type="entry name" value="RING"/>
    <property type="match status" value="1"/>
</dbReference>
<feature type="domain" description="Helicase ATP-binding" evidence="13">
    <location>
        <begin position="478"/>
        <end position="658"/>
    </location>
</feature>
<dbReference type="InterPro" id="IPR050628">
    <property type="entry name" value="SNF2_RAD54_helicase_TF"/>
</dbReference>
<dbReference type="PROSITE" id="PS00518">
    <property type="entry name" value="ZF_RING_1"/>
    <property type="match status" value="1"/>
</dbReference>
<organism evidence="15 16">
    <name type="scientific">Mycena pura</name>
    <dbReference type="NCBI Taxonomy" id="153505"/>
    <lineage>
        <taxon>Eukaryota</taxon>
        <taxon>Fungi</taxon>
        <taxon>Dikarya</taxon>
        <taxon>Basidiomycota</taxon>
        <taxon>Agaricomycotina</taxon>
        <taxon>Agaricomycetes</taxon>
        <taxon>Agaricomycetidae</taxon>
        <taxon>Agaricales</taxon>
        <taxon>Marasmiineae</taxon>
        <taxon>Mycenaceae</taxon>
        <taxon>Mycena</taxon>
    </lineage>
</organism>
<dbReference type="GO" id="GO:0005737">
    <property type="term" value="C:cytoplasm"/>
    <property type="evidence" value="ECO:0007669"/>
    <property type="project" value="TreeGrafter"/>
</dbReference>
<feature type="compositionally biased region" description="Acidic residues" evidence="11">
    <location>
        <begin position="959"/>
        <end position="982"/>
    </location>
</feature>
<gene>
    <name evidence="15" type="ORF">GGX14DRAFT_482179</name>
</gene>
<dbReference type="SUPFAM" id="SSF52540">
    <property type="entry name" value="P-loop containing nucleoside triphosphate hydrolases"/>
    <property type="match status" value="2"/>
</dbReference>
<keyword evidence="4 9" id="KW-0863">Zinc-finger</keyword>
<dbReference type="Pfam" id="PF00097">
    <property type="entry name" value="zf-C3HC4"/>
    <property type="match status" value="1"/>
</dbReference>
<dbReference type="PROSITE" id="PS50089">
    <property type="entry name" value="ZF_RING_2"/>
    <property type="match status" value="1"/>
</dbReference>
<dbReference type="GO" id="GO:0008270">
    <property type="term" value="F:zinc ion binding"/>
    <property type="evidence" value="ECO:0007669"/>
    <property type="project" value="UniProtKB-KW"/>
</dbReference>
<dbReference type="PROSITE" id="PS51192">
    <property type="entry name" value="HELICASE_ATP_BIND_1"/>
    <property type="match status" value="1"/>
</dbReference>
<dbReference type="Gene3D" id="3.40.50.10810">
    <property type="entry name" value="Tandem AAA-ATPase domain"/>
    <property type="match status" value="1"/>
</dbReference>
<evidence type="ECO:0000256" key="6">
    <source>
        <dbReference type="ARBA" id="ARBA00022806"/>
    </source>
</evidence>
<evidence type="ECO:0000313" key="16">
    <source>
        <dbReference type="Proteomes" id="UP001219525"/>
    </source>
</evidence>
<evidence type="ECO:0000256" key="11">
    <source>
        <dbReference type="SAM" id="MobiDB-lite"/>
    </source>
</evidence>
<keyword evidence="7" id="KW-0862">Zinc</keyword>
<proteinExistence type="inferred from homology"/>
<keyword evidence="5" id="KW-0378">Hydrolase</keyword>
<dbReference type="InterPro" id="IPR001650">
    <property type="entry name" value="Helicase_C-like"/>
</dbReference>
<dbReference type="AlphaFoldDB" id="A0AAD6XYL8"/>
<evidence type="ECO:0000259" key="14">
    <source>
        <dbReference type="PROSITE" id="PS51194"/>
    </source>
</evidence>
<dbReference type="PANTHER" id="PTHR45626:SF16">
    <property type="entry name" value="ATP-DEPENDENT HELICASE ULS1"/>
    <property type="match status" value="1"/>
</dbReference>
<feature type="region of interest" description="Disordered" evidence="11">
    <location>
        <begin position="904"/>
        <end position="982"/>
    </location>
</feature>
<dbReference type="SMART" id="SM00490">
    <property type="entry name" value="HELICc"/>
    <property type="match status" value="1"/>
</dbReference>
<dbReference type="CDD" id="cd18793">
    <property type="entry name" value="SF2_C_SNF"/>
    <property type="match status" value="1"/>
</dbReference>
<accession>A0AAD6XYL8</accession>
<keyword evidence="8" id="KW-0067">ATP-binding</keyword>
<feature type="compositionally biased region" description="Basic residues" evidence="11">
    <location>
        <begin position="934"/>
        <end position="951"/>
    </location>
</feature>
<dbReference type="GO" id="GO:0005634">
    <property type="term" value="C:nucleus"/>
    <property type="evidence" value="ECO:0007669"/>
    <property type="project" value="TreeGrafter"/>
</dbReference>
<dbReference type="Pfam" id="PF00176">
    <property type="entry name" value="SNF2-rel_dom"/>
    <property type="match status" value="1"/>
</dbReference>
<evidence type="ECO:0000256" key="3">
    <source>
        <dbReference type="ARBA" id="ARBA00022741"/>
    </source>
</evidence>
<feature type="domain" description="Helicase C-terminal" evidence="14">
    <location>
        <begin position="1054"/>
        <end position="1215"/>
    </location>
</feature>
<dbReference type="GO" id="GO:0000724">
    <property type="term" value="P:double-strand break repair via homologous recombination"/>
    <property type="evidence" value="ECO:0007669"/>
    <property type="project" value="TreeGrafter"/>
</dbReference>
<dbReference type="GO" id="GO:0005524">
    <property type="term" value="F:ATP binding"/>
    <property type="evidence" value="ECO:0007669"/>
    <property type="project" value="UniProtKB-KW"/>
</dbReference>
<dbReference type="InterPro" id="IPR013083">
    <property type="entry name" value="Znf_RING/FYVE/PHD"/>
</dbReference>
<dbReference type="InterPro" id="IPR014001">
    <property type="entry name" value="Helicase_ATP-bd"/>
</dbReference>
<dbReference type="InterPro" id="IPR001841">
    <property type="entry name" value="Znf_RING"/>
</dbReference>
<evidence type="ECO:0000313" key="15">
    <source>
        <dbReference type="EMBL" id="KAJ7190933.1"/>
    </source>
</evidence>
<dbReference type="GO" id="GO:0008094">
    <property type="term" value="F:ATP-dependent activity, acting on DNA"/>
    <property type="evidence" value="ECO:0007669"/>
    <property type="project" value="TreeGrafter"/>
</dbReference>
<dbReference type="EMBL" id="JARJCW010000140">
    <property type="protein sequence ID" value="KAJ7190933.1"/>
    <property type="molecule type" value="Genomic_DNA"/>
</dbReference>
<dbReference type="SUPFAM" id="SSF57850">
    <property type="entry name" value="RING/U-box"/>
    <property type="match status" value="1"/>
</dbReference>
<dbReference type="Gene3D" id="3.30.40.10">
    <property type="entry name" value="Zinc/RING finger domain, C3HC4 (zinc finger)"/>
    <property type="match status" value="1"/>
</dbReference>
<dbReference type="PANTHER" id="PTHR45626">
    <property type="entry name" value="TRANSCRIPTION TERMINATION FACTOR 2-RELATED"/>
    <property type="match status" value="1"/>
</dbReference>
<dbReference type="SMART" id="SM00487">
    <property type="entry name" value="DEXDc"/>
    <property type="match status" value="1"/>
</dbReference>
<feature type="domain" description="RING-type" evidence="12">
    <location>
        <begin position="840"/>
        <end position="889"/>
    </location>
</feature>
<dbReference type="InterPro" id="IPR027417">
    <property type="entry name" value="P-loop_NTPase"/>
</dbReference>
<evidence type="ECO:0000256" key="8">
    <source>
        <dbReference type="ARBA" id="ARBA00022840"/>
    </source>
</evidence>
<evidence type="ECO:0000259" key="13">
    <source>
        <dbReference type="PROSITE" id="PS51192"/>
    </source>
</evidence>
<keyword evidence="3" id="KW-0547">Nucleotide-binding</keyword>
<dbReference type="InterPro" id="IPR049730">
    <property type="entry name" value="SNF2/RAD54-like_C"/>
</dbReference>
<sequence>MAQTSPSALLALARTHLSLTPTANVPPRYVEALEQHLALYPHDTLFRVVLTAPPKAGYGAVICLEEGCGSVPIARSRVPDPEGCLAAYRIHIQCHSTHVQSRQARLASSGATGVDAALSWRQVVRKASVLTPSLTLSARIKPEPVEATIPRKRLSNSFNDLQVSKKPKHEENLDPNTSVVKAEVVPAPLPSIDVEEVRAKIMSAQKEISHKQALYDRMQRKKNKSKADKTRMTHLYDALVHLRTLKAEYDASLPRAMSPVKRTASLVKTESLTKLPPHPYYNPAAGKFKAEPLNVSFPRIPDGARSNPKLIGVDALAPEDYKPTFPKTEHINEPFSVSPVPNSRPVIQRTHAAVSGSRFPGAYASASDDEMDADPVVTLNKVLHAIPAIAPLGGQDHRDDNGDFHGRGRDMFQGPQAKADDIDRFLIDAGNAELFDGNATIDGALVKLGLESTHELLPSLDVPMMPHQLLGVAWMVDNERKKSLQGGLLADEMGLGKVIATMAKNPSQDPSCKTTLILAPLALLVQWTQEIASKINANWKVLIYHGTNKVKKKADLLQYDVVLTTYSTMALEWLDREADVVKKKRAKTKKPVDNFIISDSDDSDSDLDLPKTKRKGKKEWASRAVTELSSKLRWCLTATPIVNGVVDVYGSLRFLKIRPWYDWTEFNHHVARLEKKQPQLAVTRLQTILGLFVLRRTKTSKLDGKRLIELPEKTVELVSLQFGQEERDIYTQVETAQQAKFNRYLRAGTVLKNYASVLVLLLRLRQLCSHPALIQEGGSYFLAPDEVDDPEEYREELANARALVSSEFVKKMKAKFKDLALRRIQAEKESVDAVVEVDDCPICFDALSAAVVTACGHEFCRDCIENFLQTPSIENDGLKGNERACPTCRSAICAEKLFTTAAFEPTDEELAKDDEDGEDSDVETVDFKPVRQTSKSKGKAKANRPARKSTARKIILDSSDIDQESATENDNYTDGDSDSDLSDFIVETDEDEEEKDARRLQKKSLGKRRAIIVVDSDEEDNVETPEEKEVLFGAKKKLTKQEIKTMPRFLPSTKMKAMMDYLKKLALERPDEKTLVVSQWTGCLNIVSDYLTETGIVHVKYQGDMSSAKRDQAVQVFMSKDKARVMLMSSKCGGVGLNLTRANNVISLDLGWSLAMDQQAFDRVHRLGQNRKVLVRRLVIENTVEDRILALQERKQNLADGALGEGKGKKVGRLSVRELANLFGLDARGRVVAKD</sequence>
<dbReference type="PROSITE" id="PS51194">
    <property type="entry name" value="HELICASE_CTER"/>
    <property type="match status" value="1"/>
</dbReference>
<evidence type="ECO:0000259" key="12">
    <source>
        <dbReference type="PROSITE" id="PS50089"/>
    </source>
</evidence>
<feature type="compositionally biased region" description="Acidic residues" evidence="11">
    <location>
        <begin position="905"/>
        <end position="924"/>
    </location>
</feature>
<feature type="coiled-coil region" evidence="10">
    <location>
        <begin position="194"/>
        <end position="221"/>
    </location>
</feature>
<evidence type="ECO:0000256" key="4">
    <source>
        <dbReference type="ARBA" id="ARBA00022771"/>
    </source>
</evidence>
<name>A0AAD6XYL8_9AGAR</name>
<keyword evidence="10" id="KW-0175">Coiled coil</keyword>
<dbReference type="InterPro" id="IPR000330">
    <property type="entry name" value="SNF2_N"/>
</dbReference>
<dbReference type="GO" id="GO:0004386">
    <property type="term" value="F:helicase activity"/>
    <property type="evidence" value="ECO:0007669"/>
    <property type="project" value="UniProtKB-KW"/>
</dbReference>
<dbReference type="CDD" id="cd18008">
    <property type="entry name" value="DEXDc_SHPRH-like"/>
    <property type="match status" value="1"/>
</dbReference>
<dbReference type="Gene3D" id="3.40.50.300">
    <property type="entry name" value="P-loop containing nucleotide triphosphate hydrolases"/>
    <property type="match status" value="1"/>
</dbReference>
<keyword evidence="2" id="KW-0479">Metal-binding</keyword>
<evidence type="ECO:0000256" key="5">
    <source>
        <dbReference type="ARBA" id="ARBA00022801"/>
    </source>
</evidence>
<comment type="similarity">
    <text evidence="1">Belongs to the SNF2/RAD54 helicase family.</text>
</comment>
<dbReference type="InterPro" id="IPR017907">
    <property type="entry name" value="Znf_RING_CS"/>
</dbReference>
<evidence type="ECO:0000256" key="2">
    <source>
        <dbReference type="ARBA" id="ARBA00022723"/>
    </source>
</evidence>
<keyword evidence="16" id="KW-1185">Reference proteome</keyword>
<dbReference type="Proteomes" id="UP001219525">
    <property type="component" value="Unassembled WGS sequence"/>
</dbReference>
<reference evidence="15" key="1">
    <citation type="submission" date="2023-03" db="EMBL/GenBank/DDBJ databases">
        <title>Massive genome expansion in bonnet fungi (Mycena s.s.) driven by repeated elements and novel gene families across ecological guilds.</title>
        <authorList>
            <consortium name="Lawrence Berkeley National Laboratory"/>
            <person name="Harder C.B."/>
            <person name="Miyauchi S."/>
            <person name="Viragh M."/>
            <person name="Kuo A."/>
            <person name="Thoen E."/>
            <person name="Andreopoulos B."/>
            <person name="Lu D."/>
            <person name="Skrede I."/>
            <person name="Drula E."/>
            <person name="Henrissat B."/>
            <person name="Morin E."/>
            <person name="Kohler A."/>
            <person name="Barry K."/>
            <person name="LaButti K."/>
            <person name="Morin E."/>
            <person name="Salamov A."/>
            <person name="Lipzen A."/>
            <person name="Mereny Z."/>
            <person name="Hegedus B."/>
            <person name="Baldrian P."/>
            <person name="Stursova M."/>
            <person name="Weitz H."/>
            <person name="Taylor A."/>
            <person name="Grigoriev I.V."/>
            <person name="Nagy L.G."/>
            <person name="Martin F."/>
            <person name="Kauserud H."/>
        </authorList>
    </citation>
    <scope>NUCLEOTIDE SEQUENCE</scope>
    <source>
        <strain evidence="15">9144</strain>
    </source>
</reference>
<comment type="caution">
    <text evidence="15">The sequence shown here is derived from an EMBL/GenBank/DDBJ whole genome shotgun (WGS) entry which is preliminary data.</text>
</comment>
<evidence type="ECO:0000256" key="9">
    <source>
        <dbReference type="PROSITE-ProRule" id="PRU00175"/>
    </source>
</evidence>
<keyword evidence="6" id="KW-0347">Helicase</keyword>
<evidence type="ECO:0000256" key="1">
    <source>
        <dbReference type="ARBA" id="ARBA00007025"/>
    </source>
</evidence>